<keyword evidence="3" id="KW-1185">Reference proteome</keyword>
<sequence>MNNDELHLKYRKHNETEREWQLRKLFIERHIDKYNEDRLLCLAQCFVNIKTMGCRYSYKIMNQINELTHDF</sequence>
<comment type="caution">
    <text evidence="2">The sequence shown here is derived from an EMBL/GenBank/DDBJ whole genome shotgun (WGS) entry which is preliminary data.</text>
</comment>
<protein>
    <recommendedName>
        <fullName evidence="1">XRN2-binding (XTBD) domain-containing protein</fullName>
    </recommendedName>
</protein>
<accession>A0A814S7R6</accession>
<evidence type="ECO:0000313" key="2">
    <source>
        <dbReference type="EMBL" id="CAF1142472.1"/>
    </source>
</evidence>
<dbReference type="EMBL" id="CAJNOC010010721">
    <property type="protein sequence ID" value="CAF1142472.1"/>
    <property type="molecule type" value="Genomic_DNA"/>
</dbReference>
<dbReference type="Proteomes" id="UP000663879">
    <property type="component" value="Unassembled WGS sequence"/>
</dbReference>
<proteinExistence type="predicted"/>
<dbReference type="OrthoDB" id="2359216at2759"/>
<dbReference type="AlphaFoldDB" id="A0A814S7R6"/>
<name>A0A814S7R6_9BILA</name>
<gene>
    <name evidence="2" type="ORF">OXX778_LOCUS22953</name>
</gene>
<organism evidence="2 3">
    <name type="scientific">Brachionus calyciflorus</name>
    <dbReference type="NCBI Taxonomy" id="104777"/>
    <lineage>
        <taxon>Eukaryota</taxon>
        <taxon>Metazoa</taxon>
        <taxon>Spiralia</taxon>
        <taxon>Gnathifera</taxon>
        <taxon>Rotifera</taxon>
        <taxon>Eurotatoria</taxon>
        <taxon>Monogononta</taxon>
        <taxon>Pseudotrocha</taxon>
        <taxon>Ploima</taxon>
        <taxon>Brachionidae</taxon>
        <taxon>Brachionus</taxon>
    </lineage>
</organism>
<evidence type="ECO:0000313" key="3">
    <source>
        <dbReference type="Proteomes" id="UP000663879"/>
    </source>
</evidence>
<evidence type="ECO:0000259" key="1">
    <source>
        <dbReference type="PROSITE" id="PS51827"/>
    </source>
</evidence>
<feature type="non-terminal residue" evidence="2">
    <location>
        <position position="1"/>
    </location>
</feature>
<dbReference type="PROSITE" id="PS51827">
    <property type="entry name" value="XTBD"/>
    <property type="match status" value="1"/>
</dbReference>
<dbReference type="InterPro" id="IPR021859">
    <property type="entry name" value="XTBD"/>
</dbReference>
<feature type="domain" description="XRN2-binding (XTBD)" evidence="1">
    <location>
        <begin position="7"/>
        <end position="71"/>
    </location>
</feature>
<dbReference type="Pfam" id="PF11952">
    <property type="entry name" value="XTBD"/>
    <property type="match status" value="1"/>
</dbReference>
<dbReference type="PANTHER" id="PTHR48430:SF1">
    <property type="entry name" value="PARTNER OF XRN-2 PROTEIN 1"/>
    <property type="match status" value="1"/>
</dbReference>
<dbReference type="PANTHER" id="PTHR48430">
    <property type="entry name" value="PARTNER OF XRN-2 PROTEIN 1"/>
    <property type="match status" value="1"/>
</dbReference>
<reference evidence="2" key="1">
    <citation type="submission" date="2021-02" db="EMBL/GenBank/DDBJ databases">
        <authorList>
            <person name="Nowell W R."/>
        </authorList>
    </citation>
    <scope>NUCLEOTIDE SEQUENCE</scope>
    <source>
        <strain evidence="2">Ploen Becks lab</strain>
    </source>
</reference>